<dbReference type="AlphaFoldDB" id="A0A5D0NVH2"/>
<feature type="transmembrane region" description="Helical" evidence="2">
    <location>
        <begin position="99"/>
        <end position="123"/>
    </location>
</feature>
<feature type="transmembrane region" description="Helical" evidence="2">
    <location>
        <begin position="382"/>
        <end position="404"/>
    </location>
</feature>
<gene>
    <name evidence="3" type="ORF">FXF69_03220</name>
</gene>
<dbReference type="Pfam" id="PF07690">
    <property type="entry name" value="MFS_1"/>
    <property type="match status" value="1"/>
</dbReference>
<protein>
    <submittedName>
        <fullName evidence="3">MFS transporter</fullName>
    </submittedName>
</protein>
<name>A0A5D0NVH2_9ACTN</name>
<dbReference type="InterPro" id="IPR036259">
    <property type="entry name" value="MFS_trans_sf"/>
</dbReference>
<proteinExistence type="predicted"/>
<organism evidence="3 4">
    <name type="scientific">Actinomadura chibensis</name>
    <dbReference type="NCBI Taxonomy" id="392828"/>
    <lineage>
        <taxon>Bacteria</taxon>
        <taxon>Bacillati</taxon>
        <taxon>Actinomycetota</taxon>
        <taxon>Actinomycetes</taxon>
        <taxon>Streptosporangiales</taxon>
        <taxon>Thermomonosporaceae</taxon>
        <taxon>Actinomadura</taxon>
    </lineage>
</organism>
<accession>A0A5D0NVH2</accession>
<evidence type="ECO:0000256" key="1">
    <source>
        <dbReference type="SAM" id="MobiDB-lite"/>
    </source>
</evidence>
<feature type="region of interest" description="Disordered" evidence="1">
    <location>
        <begin position="1"/>
        <end position="38"/>
    </location>
</feature>
<feature type="transmembrane region" description="Helical" evidence="2">
    <location>
        <begin position="220"/>
        <end position="238"/>
    </location>
</feature>
<dbReference type="STRING" id="1220554.GCA_001552135_04159"/>
<feature type="transmembrane region" description="Helical" evidence="2">
    <location>
        <begin position="295"/>
        <end position="317"/>
    </location>
</feature>
<keyword evidence="2" id="KW-0812">Transmembrane</keyword>
<dbReference type="Proteomes" id="UP000323380">
    <property type="component" value="Unassembled WGS sequence"/>
</dbReference>
<feature type="transmembrane region" description="Helical" evidence="2">
    <location>
        <begin position="349"/>
        <end position="370"/>
    </location>
</feature>
<feature type="transmembrane region" description="Helical" evidence="2">
    <location>
        <begin position="130"/>
        <end position="148"/>
    </location>
</feature>
<feature type="transmembrane region" description="Helical" evidence="2">
    <location>
        <begin position="416"/>
        <end position="439"/>
    </location>
</feature>
<evidence type="ECO:0000313" key="4">
    <source>
        <dbReference type="Proteomes" id="UP000323380"/>
    </source>
</evidence>
<dbReference type="PANTHER" id="PTHR23523">
    <property type="match status" value="1"/>
</dbReference>
<sequence length="448" mass="45522">MTTDHPPLEAEGDSPDRSGTNGRTPEPGPARPADAVPARPVDAALARPADAARGRGGAFRRRLGALVAVVLVAVNLRVAVTSLGAVLDQARADLGMSTFAASTAAALPVVCFGGFALGTPWLIRRAGANTGLGLALGLLVVGLLVRVVGGEATLLAGTFVACAGIAVGNVLVPVIVKMEFAARVGEVTGAYSAAMSAGAAIGAAATVPVGDATGGWRGGLAAWAVLAAVTLAVWLPRTRRTAAPAEHRAPATAMMHSPVAWSVTLLFATQSVLAFVVMAWLPTVYLDAGFTPDEAGTLLAVALLVGIPVYFAVPVLAARLRRQGALGAGMTVVQIAGLAGLLLRPETLPWLWAVFVGIGGGVFPLTLALFSMRTRTAADTAALSAMAQSVGYLLAAFGPFTVGVLRDATGSWTAPIALLMAICVLQTALSFSAGFPRFVETTPEGRRP</sequence>
<dbReference type="EMBL" id="VSFG01000001">
    <property type="protein sequence ID" value="TYB48242.1"/>
    <property type="molecule type" value="Genomic_DNA"/>
</dbReference>
<dbReference type="SUPFAM" id="SSF103473">
    <property type="entry name" value="MFS general substrate transporter"/>
    <property type="match status" value="1"/>
</dbReference>
<feature type="transmembrane region" description="Helical" evidence="2">
    <location>
        <begin position="259"/>
        <end position="283"/>
    </location>
</feature>
<comment type="caution">
    <text evidence="3">The sequence shown here is derived from an EMBL/GenBank/DDBJ whole genome shotgun (WGS) entry which is preliminary data.</text>
</comment>
<keyword evidence="2" id="KW-1133">Transmembrane helix</keyword>
<evidence type="ECO:0000313" key="3">
    <source>
        <dbReference type="EMBL" id="TYB48242.1"/>
    </source>
</evidence>
<feature type="transmembrane region" description="Helical" evidence="2">
    <location>
        <begin position="188"/>
        <end position="208"/>
    </location>
</feature>
<dbReference type="GO" id="GO:0022857">
    <property type="term" value="F:transmembrane transporter activity"/>
    <property type="evidence" value="ECO:0007669"/>
    <property type="project" value="InterPro"/>
</dbReference>
<evidence type="ECO:0000256" key="2">
    <source>
        <dbReference type="SAM" id="Phobius"/>
    </source>
</evidence>
<keyword evidence="2" id="KW-0472">Membrane</keyword>
<dbReference type="RefSeq" id="WP_083980914.1">
    <property type="nucleotide sequence ID" value="NZ_VSFG01000001.1"/>
</dbReference>
<dbReference type="Gene3D" id="1.20.1250.20">
    <property type="entry name" value="MFS general substrate transporter like domains"/>
    <property type="match status" value="1"/>
</dbReference>
<reference evidence="3 4" key="1">
    <citation type="submission" date="2019-08" db="EMBL/GenBank/DDBJ databases">
        <title>Actinomadura sp. nov. CYP1-5 isolated from mountain soil.</title>
        <authorList>
            <person name="Songsumanus A."/>
            <person name="Kuncharoen N."/>
            <person name="Kudo T."/>
            <person name="Yuki M."/>
            <person name="Igarashi Y."/>
            <person name="Tanasupawat S."/>
        </authorList>
    </citation>
    <scope>NUCLEOTIDE SEQUENCE [LARGE SCALE GENOMIC DNA]</scope>
    <source>
        <strain evidence="3 4">JCM 14158</strain>
    </source>
</reference>
<dbReference type="InterPro" id="IPR011701">
    <property type="entry name" value="MFS"/>
</dbReference>
<feature type="transmembrane region" description="Helical" evidence="2">
    <location>
        <begin position="154"/>
        <end position="176"/>
    </location>
</feature>
<keyword evidence="4" id="KW-1185">Reference proteome</keyword>
<dbReference type="PANTHER" id="PTHR23523:SF2">
    <property type="entry name" value="2-NITROIMIDAZOLE TRANSPORTER"/>
    <property type="match status" value="1"/>
</dbReference>
<feature type="transmembrane region" description="Helical" evidence="2">
    <location>
        <begin position="63"/>
        <end position="87"/>
    </location>
</feature>
<dbReference type="InterPro" id="IPR052524">
    <property type="entry name" value="MFS_Cyanate_Porter"/>
</dbReference>
<feature type="transmembrane region" description="Helical" evidence="2">
    <location>
        <begin position="324"/>
        <end position="343"/>
    </location>
</feature>